<dbReference type="PANTHER" id="PTHR38690:SF1">
    <property type="entry name" value="PROTEASE"/>
    <property type="match status" value="1"/>
</dbReference>
<feature type="domain" description="YhdP central" evidence="2">
    <location>
        <begin position="855"/>
        <end position="1165"/>
    </location>
</feature>
<dbReference type="InterPro" id="IPR011836">
    <property type="entry name" value="YhdP"/>
</dbReference>
<evidence type="ECO:0000259" key="2">
    <source>
        <dbReference type="Pfam" id="PF13116"/>
    </source>
</evidence>
<evidence type="ECO:0000256" key="1">
    <source>
        <dbReference type="SAM" id="MobiDB-lite"/>
    </source>
</evidence>
<evidence type="ECO:0000313" key="4">
    <source>
        <dbReference type="Proteomes" id="UP000190962"/>
    </source>
</evidence>
<dbReference type="Pfam" id="PF13116">
    <property type="entry name" value="YhdP"/>
    <property type="match status" value="2"/>
</dbReference>
<evidence type="ECO:0000313" key="3">
    <source>
        <dbReference type="EMBL" id="OOY35476.1"/>
    </source>
</evidence>
<accession>A0A1T2DVC7</accession>
<feature type="compositionally biased region" description="Basic and acidic residues" evidence="1">
    <location>
        <begin position="1181"/>
        <end position="1197"/>
    </location>
</feature>
<feature type="domain" description="YhdP central" evidence="2">
    <location>
        <begin position="2"/>
        <end position="841"/>
    </location>
</feature>
<dbReference type="RefSeq" id="WP_078452678.1">
    <property type="nucleotide sequence ID" value="NZ_MPNX01000004.1"/>
</dbReference>
<gene>
    <name evidence="3" type="ORF">BOV88_04310</name>
</gene>
<comment type="caution">
    <text evidence="3">The sequence shown here is derived from an EMBL/GenBank/DDBJ whole genome shotgun (WGS) entry which is preliminary data.</text>
</comment>
<protein>
    <recommendedName>
        <fullName evidence="2">YhdP central domain-containing protein</fullName>
    </recommendedName>
</protein>
<feature type="region of interest" description="Disordered" evidence="1">
    <location>
        <begin position="1166"/>
        <end position="1204"/>
    </location>
</feature>
<dbReference type="AlphaFoldDB" id="A0A1T2DVC7"/>
<reference evidence="3 4" key="1">
    <citation type="submission" date="2016-11" db="EMBL/GenBank/DDBJ databases">
        <title>Mixed transmission modes and dynamic genome evolution in an obligate animal-bacterial symbiosis.</title>
        <authorList>
            <person name="Russell S.L."/>
            <person name="Corbett-Detig R.B."/>
            <person name="Cavanaugh C.M."/>
        </authorList>
    </citation>
    <scope>NUCLEOTIDE SEQUENCE [LARGE SCALE GENOMIC DNA]</scope>
    <source>
        <strain evidence="3">MA-KB16</strain>
    </source>
</reference>
<dbReference type="Proteomes" id="UP000190962">
    <property type="component" value="Unassembled WGS sequence"/>
</dbReference>
<sequence>MRYLVNPFVFLLVLFALLISAARILVPLYIENNQEAILESLSEQSGYRISADRISCNWAGTGPIVRLHQFTVLDKSGSAIVLQADSIQFHLSIIDLLEHQNIVPKSAIIDGMSLSLVRDSSGDFSVYGVERPVDDTPPDYAEISRLLFQPESLALSNARIVFIDLFKSNRITRFEPASLVLINNGNKHQLRATLGFDKKDRGEMTLSTEFKTPDKSLQEWEGSIHLITSQLDLAWLVGDKIPGHYGIENGSSSFELWSDWKAGQMTRLQGRFTANKVAFISPDVGAPRLSVDWASGNFCWHHEEHGWRIDLANMKVSSNGSEWPTRSLGFALRKEQENAPYTLFLGADAFNIENLITALKFRTIDSRTLDHLFATFPKGHASDILLGIRMEHPLEWQFSAKLENLGLLAVNKIPGFSNISGQIDAGHNGGRLTLDTNKASVEFKGLFRKPIAIGSLKGEIQWFPRDGGMLIASNRIMINNDDLDTEHAFRLTTREEKTPLLDYLGKVSHAEIPSAPAYYPVGIMKPNLVSWLEKSLQGGELSNGKARIKGPLDHFPAKLAEEDIFDFRFDVDGMRLDYREEWPSIEELQANVHFHRNSMTINASAGKIYDSQVAETTARIESLKPLTPLQVTGRIEGAIQDPLRLLRESPLSHRFGKFANTIKAEGESLLAIDLSIPLKKSHPKTQFEGSLALDGNQLQFNHSDIPIERISGVLHMTQDGLLAEKIKATALGAELLADISPAKNGGIEIRSNTLINVERLKQHLPVLKAVPISGESEWDVKVLIPPLESKGQVRLNAASKLVGTEVVLPLHLYKTPKQKRSTSVSLPLTQDKPPVDIQYGENEINIVSGGHGGTIFSPKIGGAFTFPINKKSPFIAEFAYLKLRFEANNGGKSVIKKSSLDPRNAPLLLISSESLEINDVPYGSLQLATKRIKNGMQLSALEIANENLHINSSGTWTKNGTKQESRIEASITADDLGKALKGLGITEQIEQSPGTFTVNLNWPGTPDDFAFESLEGKIKVKSGKGRLSDAKPGFGRFIGLVNLRALQRRLSLDFSDFTKEGFGFDKISGKAVLASGIATTENLKISAPAGDILIKGKTNLKTRELDQVITVKPKLHGTLPLAGTLAGGPVVGAALLLAGAIAGDKIDRIAETKYIVTGSWDDPLIERMGKQQESNQQEAELNEKKEEKKEKKEKTDSHGLPVFD</sequence>
<dbReference type="PANTHER" id="PTHR38690">
    <property type="entry name" value="PROTEASE-RELATED"/>
    <property type="match status" value="1"/>
</dbReference>
<organism evidence="3 4">
    <name type="scientific">Solemya velum gill symbiont</name>
    <dbReference type="NCBI Taxonomy" id="2340"/>
    <lineage>
        <taxon>Bacteria</taxon>
        <taxon>Pseudomonadati</taxon>
        <taxon>Pseudomonadota</taxon>
        <taxon>Gammaproteobacteria</taxon>
        <taxon>sulfur-oxidizing symbionts</taxon>
    </lineage>
</organism>
<proteinExistence type="predicted"/>
<dbReference type="InterPro" id="IPR025263">
    <property type="entry name" value="YhdP_central"/>
</dbReference>
<name>A0A1T2DVC7_SOVGS</name>
<dbReference type="EMBL" id="MPNX01000004">
    <property type="protein sequence ID" value="OOY35476.1"/>
    <property type="molecule type" value="Genomic_DNA"/>
</dbReference>